<proteinExistence type="predicted"/>
<sequence length="578" mass="66032">MPPQTKLGPVLYTLPYDIIHEICAYLPEIDFQSLKLVCKSLLSNLPATRLNQCQKTVFFLRQEIDQLKILASGTREQRNRVSRIIFDVTSPYVRLLNTANVDKLIQKYPKFARLLAASGGWFTRETRFKLLRFCLNHRSANENQTRNNNNNGASAGASTSNNPSSDSSRKPQFKGNLSTQLFSILDSFPSPRNSSGQPTQIDYPNHDVFFQALAETFKVLPNLRTLEVRSNTAETASKLTTFWKRYNPNIKAFFLENPELERLPWQDWFEVILPRRIMFDQAYIGLLSAVAKAQCPISEVKINTANILPGDDGSISLHTRMVLSGPEANYYTKLYDQAFSNLTRLEIPITLWECYGGGFRENETPSPVYLALLRNVEELVITRMPVLSIYRQNHGREWQVHSDFFVPGDLVLPRLRRLEIIEIGIIEPFLQFLKTNNASLRELVCISTFNQRVMRVEMIEMLTFMKQELNLEYCRIDFLTNKDIGKLCYLCVEGEGALGDDEGCKYRVGTKCESQPKPWRSEVAEKRDREPGGPGWTNRKSWEGFIAGIEEIGTSGLCKQHWDGDLKPAPSLLDYGVI</sequence>
<accession>A0AAV9UCD4</accession>
<organism evidence="3 4">
    <name type="scientific">Orbilia blumenaviensis</name>
    <dbReference type="NCBI Taxonomy" id="1796055"/>
    <lineage>
        <taxon>Eukaryota</taxon>
        <taxon>Fungi</taxon>
        <taxon>Dikarya</taxon>
        <taxon>Ascomycota</taxon>
        <taxon>Pezizomycotina</taxon>
        <taxon>Orbiliomycetes</taxon>
        <taxon>Orbiliales</taxon>
        <taxon>Orbiliaceae</taxon>
        <taxon>Orbilia</taxon>
    </lineage>
</organism>
<reference evidence="3 4" key="1">
    <citation type="submission" date="2019-10" db="EMBL/GenBank/DDBJ databases">
        <authorList>
            <person name="Palmer J.M."/>
        </authorList>
    </citation>
    <scope>NUCLEOTIDE SEQUENCE [LARGE SCALE GENOMIC DNA]</scope>
    <source>
        <strain evidence="3 4">TWF730</strain>
    </source>
</reference>
<comment type="caution">
    <text evidence="3">The sequence shown here is derived from an EMBL/GenBank/DDBJ whole genome shotgun (WGS) entry which is preliminary data.</text>
</comment>
<dbReference type="InterPro" id="IPR036047">
    <property type="entry name" value="F-box-like_dom_sf"/>
</dbReference>
<dbReference type="CDD" id="cd09917">
    <property type="entry name" value="F-box_SF"/>
    <property type="match status" value="1"/>
</dbReference>
<feature type="domain" description="F-box" evidence="2">
    <location>
        <begin position="14"/>
        <end position="41"/>
    </location>
</feature>
<feature type="region of interest" description="Disordered" evidence="1">
    <location>
        <begin position="519"/>
        <end position="540"/>
    </location>
</feature>
<dbReference type="Proteomes" id="UP001373714">
    <property type="component" value="Unassembled WGS sequence"/>
</dbReference>
<gene>
    <name evidence="3" type="ORF">TWF730_002509</name>
</gene>
<feature type="compositionally biased region" description="Basic and acidic residues" evidence="1">
    <location>
        <begin position="519"/>
        <end position="531"/>
    </location>
</feature>
<name>A0AAV9UCD4_9PEZI</name>
<protein>
    <recommendedName>
        <fullName evidence="2">F-box domain-containing protein</fullName>
    </recommendedName>
</protein>
<feature type="region of interest" description="Disordered" evidence="1">
    <location>
        <begin position="141"/>
        <end position="173"/>
    </location>
</feature>
<evidence type="ECO:0000313" key="3">
    <source>
        <dbReference type="EMBL" id="KAK6338449.1"/>
    </source>
</evidence>
<dbReference type="InterPro" id="IPR001810">
    <property type="entry name" value="F-box_dom"/>
</dbReference>
<dbReference type="AlphaFoldDB" id="A0AAV9UCD4"/>
<evidence type="ECO:0000256" key="1">
    <source>
        <dbReference type="SAM" id="MobiDB-lite"/>
    </source>
</evidence>
<keyword evidence="4" id="KW-1185">Reference proteome</keyword>
<evidence type="ECO:0000313" key="4">
    <source>
        <dbReference type="Proteomes" id="UP001373714"/>
    </source>
</evidence>
<dbReference type="Pfam" id="PF00646">
    <property type="entry name" value="F-box"/>
    <property type="match status" value="1"/>
</dbReference>
<evidence type="ECO:0000259" key="2">
    <source>
        <dbReference type="Pfam" id="PF00646"/>
    </source>
</evidence>
<feature type="compositionally biased region" description="Low complexity" evidence="1">
    <location>
        <begin position="141"/>
        <end position="166"/>
    </location>
</feature>
<dbReference type="EMBL" id="JAVHNS010000012">
    <property type="protein sequence ID" value="KAK6338449.1"/>
    <property type="molecule type" value="Genomic_DNA"/>
</dbReference>
<dbReference type="SUPFAM" id="SSF81383">
    <property type="entry name" value="F-box domain"/>
    <property type="match status" value="1"/>
</dbReference>